<dbReference type="AlphaFoldDB" id="A0A8J3H6T7"/>
<sequence>MAEIFTSSAGETTRTVATELRLDQPADVYFGAADPGIAFYEKSGPDLNVTFLDGSSVLLRDFFVIGEGGGYNRLLNGNGGAEEITGLVAPEPLVDTTVVSSHAPEDAPSEPAAVSEPTPEPVPAPEPAPAAFSPATSVPVASDRPTVDVEWDGADGAGAGAVEESGAGDGHGFGGNGLFNGIGLDKLLFGAALVGTASLAFGDWSDSDPVVPDATPDAETPSAEEEDASTAEDDTVLAETDAVDAEAADAADSSAADAGTMDDETAAYVGLLLGDDLSTEDLIVGADGEAAMAEPSEDAMDEVDPAAEELGADGGAAAAADDAAFLLIDDGGDVLGLLLEDGGLLDDSLMTGNSEVLG</sequence>
<evidence type="ECO:0000313" key="2">
    <source>
        <dbReference type="EMBL" id="GHG93879.1"/>
    </source>
</evidence>
<feature type="region of interest" description="Disordered" evidence="1">
    <location>
        <begin position="202"/>
        <end position="234"/>
    </location>
</feature>
<name>A0A8J3H6T7_9RHOB</name>
<keyword evidence="3" id="KW-1185">Reference proteome</keyword>
<feature type="compositionally biased region" description="Pro residues" evidence="1">
    <location>
        <begin position="118"/>
        <end position="128"/>
    </location>
</feature>
<evidence type="ECO:0000256" key="1">
    <source>
        <dbReference type="SAM" id="MobiDB-lite"/>
    </source>
</evidence>
<gene>
    <name evidence="2" type="ORF">GCM10010961_26680</name>
</gene>
<reference evidence="2" key="1">
    <citation type="journal article" date="2014" name="Int. J. Syst. Evol. Microbiol.">
        <title>Complete genome sequence of Corynebacterium casei LMG S-19264T (=DSM 44701T), isolated from a smear-ripened cheese.</title>
        <authorList>
            <consortium name="US DOE Joint Genome Institute (JGI-PGF)"/>
            <person name="Walter F."/>
            <person name="Albersmeier A."/>
            <person name="Kalinowski J."/>
            <person name="Ruckert C."/>
        </authorList>
    </citation>
    <scope>NUCLEOTIDE SEQUENCE</scope>
    <source>
        <strain evidence="2">CGMCC 1.7081</strain>
    </source>
</reference>
<feature type="compositionally biased region" description="Low complexity" evidence="1">
    <location>
        <begin position="129"/>
        <end position="142"/>
    </location>
</feature>
<dbReference type="EMBL" id="BNAP01000011">
    <property type="protein sequence ID" value="GHG93879.1"/>
    <property type="molecule type" value="Genomic_DNA"/>
</dbReference>
<organism evidence="2 3">
    <name type="scientific">Pseudodonghicola xiamenensis</name>
    <dbReference type="NCBI Taxonomy" id="337702"/>
    <lineage>
        <taxon>Bacteria</taxon>
        <taxon>Pseudomonadati</taxon>
        <taxon>Pseudomonadota</taxon>
        <taxon>Alphaproteobacteria</taxon>
        <taxon>Rhodobacterales</taxon>
        <taxon>Paracoccaceae</taxon>
        <taxon>Pseudodonghicola</taxon>
    </lineage>
</organism>
<feature type="compositionally biased region" description="Acidic residues" evidence="1">
    <location>
        <begin position="222"/>
        <end position="234"/>
    </location>
</feature>
<dbReference type="Proteomes" id="UP000611500">
    <property type="component" value="Unassembled WGS sequence"/>
</dbReference>
<comment type="caution">
    <text evidence="2">The sequence shown here is derived from an EMBL/GenBank/DDBJ whole genome shotgun (WGS) entry which is preliminary data.</text>
</comment>
<reference evidence="2" key="2">
    <citation type="submission" date="2020-09" db="EMBL/GenBank/DDBJ databases">
        <authorList>
            <person name="Sun Q."/>
            <person name="Zhou Y."/>
        </authorList>
    </citation>
    <scope>NUCLEOTIDE SEQUENCE</scope>
    <source>
        <strain evidence="2">CGMCC 1.7081</strain>
    </source>
</reference>
<accession>A0A8J3H6T7</accession>
<proteinExistence type="predicted"/>
<feature type="region of interest" description="Disordered" evidence="1">
    <location>
        <begin position="98"/>
        <end position="142"/>
    </location>
</feature>
<evidence type="ECO:0000313" key="3">
    <source>
        <dbReference type="Proteomes" id="UP000611500"/>
    </source>
</evidence>
<protein>
    <submittedName>
        <fullName evidence="2">Uncharacterized protein</fullName>
    </submittedName>
</protein>